<dbReference type="EMBL" id="CP071448">
    <property type="protein sequence ID" value="QSW91326.1"/>
    <property type="molecule type" value="Genomic_DNA"/>
</dbReference>
<feature type="compositionally biased region" description="Polar residues" evidence="2">
    <location>
        <begin position="817"/>
        <end position="829"/>
    </location>
</feature>
<dbReference type="RefSeq" id="WP_207298444.1">
    <property type="nucleotide sequence ID" value="NZ_CP071448.1"/>
</dbReference>
<keyword evidence="5" id="KW-1185">Reference proteome</keyword>
<feature type="compositionally biased region" description="Polar residues" evidence="2">
    <location>
        <begin position="842"/>
        <end position="864"/>
    </location>
</feature>
<reference evidence="4 5" key="1">
    <citation type="submission" date="2021-03" db="EMBL/GenBank/DDBJ databases">
        <title>Flavobacterium kribbensis sp. nov, an endophytic bacteria, isolated from soybean.</title>
        <authorList>
            <person name="Lee J."/>
            <person name="Seo J."/>
        </authorList>
    </citation>
    <scope>NUCLEOTIDE SEQUENCE [LARGE SCALE GENOMIC DNA]</scope>
    <source>
        <strain evidence="4 5">BB8</strain>
    </source>
</reference>
<evidence type="ECO:0000256" key="1">
    <source>
        <dbReference type="ARBA" id="ARBA00022729"/>
    </source>
</evidence>
<evidence type="ECO:0000313" key="5">
    <source>
        <dbReference type="Proteomes" id="UP000663440"/>
    </source>
</evidence>
<dbReference type="Pfam" id="PF18962">
    <property type="entry name" value="Por_Secre_tail"/>
    <property type="match status" value="1"/>
</dbReference>
<sequence>MKNNKLLVIIILVGFLSFGMKYNSIITKKFVAPVIEQLAKAEKVFIKQIEPNKSKRPINKENTKSTLAVAPAITVTNAVAVNGGGNAKPGSQLDFTITITNNGTDALGTTFQDILDSNLTLVPNSFKTTPIANDDSYSCIGNVGISVNAAQGLLANDANPEGSTMTASVLTNPAKGTVVINADGSFTYNSNAGYSGSDSFTYTVTNTSGKTSTATVNITVTTPIIFFKGDAASAGNGTLATPYKSLTGNTSASNASPVFIYSGTLSGLLTLNNNQKVIGQGATSSLQSILSLSVPSYSNALPSTGTSNPIIAGITLGTNNDIQAVALTGTLSGSNAGNLKIKNATIAITNNSQAVNINGGGGTLDCIFTSISTNGNVKGISITNTVGSFEVTGSGTTAGSGGTIQNISDRGAEFITCANITLRNMNFTNANTSSVIVSDPEDDNSNSNGALHFKNISGGVTLENISISGTTNSVGINLNNVNNFVLNNSTLSNCGSANGGNPYVGGIFALDLKGTSSITNTTVNNSWGRGFFGYNGIAQSPSLTLNVTGSQFKNSFNRSNGDSNFIFQAKGTSNNTLVFKKNDFSNSKTTGLALNFDGFSTNTVQIGGNTLATDANIINAATVSPGSNGLSLQATGAATVNYNIINNTIKASFNGTYACSVGHQGSGTMKGRINNNTIDGGGLGTICNGIYASVSGNAKHITEIANNTINNASQYGIFADSNDNNIQSSGRIDATITGNTINVVTNAYANVGVVAYADNASSTMINASKISNNITNTATGVVATFDVLSQGTNSEVILQGIPVYVAGTGNRTSALTSFWNGNNPSSTRTAIDEGGNGKINPGTVTPPDNANASKMAKNQNTPVEETSTAPETIAASSTTPSTSSTTAKKASVNAVNSTLSAGPFIIAAGKSTIITFSATINDSATLPQNTCSVTNQATVSGTNFATVNSNITTTSIKPASATVTTDTQNIPCLGSTAVTLNASCPLGTNAVWYTSMTGGTSFATGNSVSATPTANNTTYCVACETAYCASDRVLVKTVTGTPSTTSPAENISVCDSYTWPVNGTTYTSSGTYTTVIGCDTKTLNLVVTPSTTSTPETVSACDSYTWAEDGVTYTSSGTYTHKVGCDTRTLNLTITNSTSSTQTETACDSYTWAENGTTYTSSGTYTHTVGCDTKTLSLTITNSTSSTQTETACDSYTWAEDGVTYTSSGTYTHTVGCDTKTLSLTITNSTSSTQTETACDSYIWAENGTTYTSSGTYTHIVGCDTKTLSLTITNSTSSTQTETACDSYTWAEDGVTYTSSGTYTHTVGCDTKTLVLTITNSTSSTQTETACDNYTWAVNGTTYTSSGNYTAVVGCETKTLALTITNSTSSTQTETACDSYTWAENGTTYTSSGTYTHTVGCDTKTLVLTITNSTNSTQTETACDSYTWAEDGVTYTSSGTYTHTVGCDTKTLALTITNSTSSTQTETACDSYTWAVNGTTYTSSGNYTAVVGCETKTLALTITNSTSSTQTETACGSYTWAENGTTYTSSGTYTHTVGCDTKTLALTITNSTSSTQTETACDSYTWAENGTTYTSSGTYTHTVGCDTKTLVLTITNSTNSTQTETACDSYTWAENGTTYTSSGTYTHTVGCDTKTLALTITNSTSSTQNETACDSYTWAENGTTYTSSGTYTHTVGCSTKTLILTINDSSVIVKTVILNSGVLTAGQSGAAYQWYKCPNTLLASETSQSFTPSAAGDYKVEITVGGCTVSSNCITVTSLGTDEFKVADFKMYPIPSKGILNIVTKYDGNYIIIDSSGKIVKSVVLTEGIINSIHLENLADGIYLIQNIDNSRFKAQKFILKK</sequence>
<gene>
    <name evidence="4" type="ORF">J0383_11110</name>
</gene>
<dbReference type="Proteomes" id="UP000663440">
    <property type="component" value="Chromosome"/>
</dbReference>
<proteinExistence type="predicted"/>
<name>A0ABX7QJP3_9FLAO</name>
<dbReference type="Pfam" id="PF17963">
    <property type="entry name" value="Big_9"/>
    <property type="match status" value="1"/>
</dbReference>
<dbReference type="InterPro" id="IPR006626">
    <property type="entry name" value="PbH1"/>
</dbReference>
<evidence type="ECO:0000313" key="4">
    <source>
        <dbReference type="EMBL" id="QSW91326.1"/>
    </source>
</evidence>
<evidence type="ECO:0000259" key="3">
    <source>
        <dbReference type="Pfam" id="PF18962"/>
    </source>
</evidence>
<accession>A0ABX7QJP3</accession>
<dbReference type="SMART" id="SM00710">
    <property type="entry name" value="PbH1"/>
    <property type="match status" value="11"/>
</dbReference>
<feature type="region of interest" description="Disordered" evidence="2">
    <location>
        <begin position="817"/>
        <end position="888"/>
    </location>
</feature>
<organism evidence="4 5">
    <name type="scientific">Flavobacterium endoglycinae</name>
    <dbReference type="NCBI Taxonomy" id="2816357"/>
    <lineage>
        <taxon>Bacteria</taxon>
        <taxon>Pseudomonadati</taxon>
        <taxon>Bacteroidota</taxon>
        <taxon>Flavobacteriia</taxon>
        <taxon>Flavobacteriales</taxon>
        <taxon>Flavobacteriaceae</taxon>
        <taxon>Flavobacterium</taxon>
    </lineage>
</organism>
<protein>
    <submittedName>
        <fullName evidence="4">Cadherin-like domain-containing protein</fullName>
    </submittedName>
</protein>
<feature type="compositionally biased region" description="Low complexity" evidence="2">
    <location>
        <begin position="865"/>
        <end position="888"/>
    </location>
</feature>
<dbReference type="InterPro" id="IPR026444">
    <property type="entry name" value="Secre_tail"/>
</dbReference>
<keyword evidence="1" id="KW-0732">Signal</keyword>
<evidence type="ECO:0000256" key="2">
    <source>
        <dbReference type="SAM" id="MobiDB-lite"/>
    </source>
</evidence>
<feature type="domain" description="Secretion system C-terminal sorting" evidence="3">
    <location>
        <begin position="1771"/>
        <end position="1839"/>
    </location>
</feature>